<dbReference type="EMBL" id="UHDZ01000001">
    <property type="protein sequence ID" value="SUM72460.1"/>
    <property type="molecule type" value="Genomic_DNA"/>
</dbReference>
<keyword evidence="1" id="KW-1133">Transmembrane helix</keyword>
<gene>
    <name evidence="2" type="ORF">NCTC11807_01909</name>
</gene>
<proteinExistence type="predicted"/>
<keyword evidence="3" id="KW-1185">Reference proteome</keyword>
<name>A0A380H7B7_9STAP</name>
<protein>
    <submittedName>
        <fullName evidence="2">Uncharacterized protein</fullName>
    </submittedName>
</protein>
<dbReference type="AlphaFoldDB" id="A0A380H7B7"/>
<evidence type="ECO:0000256" key="1">
    <source>
        <dbReference type="SAM" id="Phobius"/>
    </source>
</evidence>
<evidence type="ECO:0000313" key="3">
    <source>
        <dbReference type="Proteomes" id="UP000255425"/>
    </source>
</evidence>
<keyword evidence="1" id="KW-0472">Membrane</keyword>
<evidence type="ECO:0000313" key="2">
    <source>
        <dbReference type="EMBL" id="SUM72460.1"/>
    </source>
</evidence>
<reference evidence="2 3" key="1">
    <citation type="submission" date="2018-06" db="EMBL/GenBank/DDBJ databases">
        <authorList>
            <consortium name="Pathogen Informatics"/>
            <person name="Doyle S."/>
        </authorList>
    </citation>
    <scope>NUCLEOTIDE SEQUENCE [LARGE SCALE GENOMIC DNA]</scope>
    <source>
        <strain evidence="2 3">NCTC11807</strain>
    </source>
</reference>
<keyword evidence="1" id="KW-0812">Transmembrane</keyword>
<dbReference type="Proteomes" id="UP000255425">
    <property type="component" value="Unassembled WGS sequence"/>
</dbReference>
<sequence>MTTLVRCRTSLVVIVLSITLLTTWFLISSFTRCCSSTLITSWFSLCTLSILCSRSSTWLSLSVIFSGIIRSWSSFSSCTCRFCWLWRSISILSARCTCLTSSFITWLSYRGILISGSIFMRCVLPSSTGIARSR</sequence>
<organism evidence="2 3">
    <name type="scientific">Staphylococcus saccharolyticus</name>
    <dbReference type="NCBI Taxonomy" id="33028"/>
    <lineage>
        <taxon>Bacteria</taxon>
        <taxon>Bacillati</taxon>
        <taxon>Bacillota</taxon>
        <taxon>Bacilli</taxon>
        <taxon>Bacillales</taxon>
        <taxon>Staphylococcaceae</taxon>
        <taxon>Staphylococcus</taxon>
    </lineage>
</organism>
<accession>A0A380H7B7</accession>
<feature type="transmembrane region" description="Helical" evidence="1">
    <location>
        <begin position="12"/>
        <end position="30"/>
    </location>
</feature>